<evidence type="ECO:0000256" key="9">
    <source>
        <dbReference type="PROSITE-ProRule" id="PRU00110"/>
    </source>
</evidence>
<keyword evidence="4" id="KW-0808">Transferase</keyword>
<dbReference type="AlphaFoldDB" id="A0A9W6GT88"/>
<evidence type="ECO:0000256" key="2">
    <source>
        <dbReference type="ARBA" id="ARBA00012438"/>
    </source>
</evidence>
<sequence length="1058" mass="114567">MSEDLDEIWALYADDGAQSLDTVEAALLALRKEPLSHESVAELFRAMHTFKGNSRLLGLETIESCAHIAEDLVGLVRDEGATLDAELLEMLLEASDRLREMMEIAVNTRRDADKDISASIVGRMREKYARMRDSETGKTAGSVSEDGETGGDLPAEAEEQFETAVVFGAVTESLASDPTYLKIFLEIARDSLSAISAAAHSSTLHGEARVKAIFDAADILNNAATRIAIAEWPGLAAEFYGAASDQTRLMALLERAEYLYQRASGDDGEARAAPARTVATTMALEEAASTALTGSSDFAGSDGGAYYSDTQTLSPGEDDSFGAAAFLKDIAPHLDGLCDVMLASGETLNCDITPFCEPIQKIATRRGFIRIADTIAALPASLSDWRRFEDLFSEFHEDLCLIESSELGLDQSVGASKKAAGFLHSWYGNHMPATLAELTSALNMQLEEIDWERVVALQERLRRGCTYLGMDIASRVAVVLLDLSARVVSGEIPSDPVLLKVMVSFNSAIRALVLDRASGTEDGDAMQRLLSETVEVTEVLSGAAPVRSIEKLLRLPEGFRGVLTPESAKSAAEAFARGERFFIVRADTDPYPELTKWFFDWVNANGKMIGCITVPADKPIFDFLLTSRIEPEGVTAELLELDSTGECLRIMEVLGHACVEGAEGEGEEGSRGSRFDGGSGRSSASASQMLESIEEIVTGHGAIRDILASFEQKRFIAVIDQAMAVHGSWSKARDAVNRQLQDWQDDFEQLVQIETQLDKRLHQLQEDTVAARSRSASTLIQFLIEYAAGAAQRHARALRFTPFHQTDQIDLDLLEKLAEPLRALISISITHSIEPPAVRLGKCKPAEAEMRIGIARYLDRVVATIEDDGAGLDLATRSGSALRTVTESIQARGGEVEVGISKTGGVRFDVNLPLSMAVIGGMIVRAGPIMYVVPIHAIQRIVHSDLRDLIYLSADGRNIQLKLGADRIVPIRFLSESSETRSLILKGGETPADAKCLFVIAGSNSNQIALSIDEVVGEQLVIVRPMKGFLSAIRNVTGCALLSSGEIGMVLDMSRIVE</sequence>
<comment type="function">
    <text evidence="8">Involved in the transmission of sensory signals from the chemoreceptors to the flagellar motors. CheA is autophosphorylated; it can transfer its phosphate group to either CheB or CheY.</text>
</comment>
<keyword evidence="3 9" id="KW-0597">Phosphoprotein</keyword>
<evidence type="ECO:0000256" key="8">
    <source>
        <dbReference type="ARBA" id="ARBA00035100"/>
    </source>
</evidence>
<reference evidence="12" key="1">
    <citation type="journal article" date="2023" name="Int. J. Syst. Evol. Microbiol.">
        <title>Methylocystis iwaonis sp. nov., a type II methane-oxidizing bacterium from surface soil of a rice paddy field in Japan, and emended description of the genus Methylocystis (ex Whittenbury et al. 1970) Bowman et al. 1993.</title>
        <authorList>
            <person name="Kaise H."/>
            <person name="Sawadogo J.B."/>
            <person name="Alam M.S."/>
            <person name="Ueno C."/>
            <person name="Dianou D."/>
            <person name="Shinjo R."/>
            <person name="Asakawa S."/>
        </authorList>
    </citation>
    <scope>NUCLEOTIDE SEQUENCE</scope>
    <source>
        <strain evidence="12">LMG27198</strain>
    </source>
</reference>
<dbReference type="InterPro" id="IPR036890">
    <property type="entry name" value="HATPase_C_sf"/>
</dbReference>
<dbReference type="Gene3D" id="2.30.30.40">
    <property type="entry name" value="SH3 Domains"/>
    <property type="match status" value="1"/>
</dbReference>
<accession>A0A9W6GT88</accession>
<evidence type="ECO:0000313" key="13">
    <source>
        <dbReference type="Proteomes" id="UP001144323"/>
    </source>
</evidence>
<feature type="modified residue" description="Phosphohistidine" evidence="9">
    <location>
        <position position="48"/>
    </location>
</feature>
<dbReference type="CDD" id="cd00088">
    <property type="entry name" value="HPT"/>
    <property type="match status" value="1"/>
</dbReference>
<gene>
    <name evidence="12" type="primary">cheA3</name>
    <name evidence="12" type="ORF">LMG27198_14530</name>
</gene>
<comment type="catalytic activity">
    <reaction evidence="1">
        <text>ATP + protein L-histidine = ADP + protein N-phospho-L-histidine.</text>
        <dbReference type="EC" id="2.7.13.3"/>
    </reaction>
</comment>
<dbReference type="GO" id="GO:0004673">
    <property type="term" value="F:protein histidine kinase activity"/>
    <property type="evidence" value="ECO:0007669"/>
    <property type="project" value="UniProtKB-EC"/>
</dbReference>
<evidence type="ECO:0000256" key="10">
    <source>
        <dbReference type="SAM" id="MobiDB-lite"/>
    </source>
</evidence>
<dbReference type="Gene3D" id="3.30.565.10">
    <property type="entry name" value="Histidine kinase-like ATPase, C-terminal domain"/>
    <property type="match status" value="1"/>
</dbReference>
<evidence type="ECO:0000256" key="4">
    <source>
        <dbReference type="ARBA" id="ARBA00022679"/>
    </source>
</evidence>
<dbReference type="InterPro" id="IPR002545">
    <property type="entry name" value="CheW-lke_dom"/>
</dbReference>
<evidence type="ECO:0000256" key="1">
    <source>
        <dbReference type="ARBA" id="ARBA00000085"/>
    </source>
</evidence>
<name>A0A9W6GT88_9HYPH</name>
<keyword evidence="5" id="KW-0547">Nucleotide-binding</keyword>
<dbReference type="EC" id="2.7.13.3" evidence="2"/>
<comment type="caution">
    <text evidence="12">The sequence shown here is derived from an EMBL/GenBank/DDBJ whole genome shotgun (WGS) entry which is preliminary data.</text>
</comment>
<keyword evidence="13" id="KW-1185">Reference proteome</keyword>
<dbReference type="Proteomes" id="UP001144323">
    <property type="component" value="Unassembled WGS sequence"/>
</dbReference>
<feature type="region of interest" description="Disordered" evidence="10">
    <location>
        <begin position="662"/>
        <end position="684"/>
    </location>
</feature>
<dbReference type="SMART" id="SM00073">
    <property type="entry name" value="HPT"/>
    <property type="match status" value="1"/>
</dbReference>
<evidence type="ECO:0000259" key="11">
    <source>
        <dbReference type="PROSITE" id="PS50894"/>
    </source>
</evidence>
<dbReference type="PANTHER" id="PTHR43395:SF10">
    <property type="entry name" value="CHEMOTAXIS PROTEIN CHEA"/>
    <property type="match status" value="1"/>
</dbReference>
<dbReference type="PANTHER" id="PTHR43395">
    <property type="entry name" value="SENSOR HISTIDINE KINASE CHEA"/>
    <property type="match status" value="1"/>
</dbReference>
<evidence type="ECO:0000256" key="3">
    <source>
        <dbReference type="ARBA" id="ARBA00022553"/>
    </source>
</evidence>
<evidence type="ECO:0000256" key="7">
    <source>
        <dbReference type="ARBA" id="ARBA00023012"/>
    </source>
</evidence>
<dbReference type="InterPro" id="IPR051315">
    <property type="entry name" value="Bact_Chemotaxis_CheA"/>
</dbReference>
<protein>
    <recommendedName>
        <fullName evidence="2">histidine kinase</fullName>
        <ecNumber evidence="2">2.7.13.3</ecNumber>
    </recommendedName>
</protein>
<evidence type="ECO:0000256" key="5">
    <source>
        <dbReference type="ARBA" id="ARBA00022741"/>
    </source>
</evidence>
<dbReference type="GO" id="GO:0000160">
    <property type="term" value="P:phosphorelay signal transduction system"/>
    <property type="evidence" value="ECO:0007669"/>
    <property type="project" value="UniProtKB-KW"/>
</dbReference>
<dbReference type="SUPFAM" id="SSF50341">
    <property type="entry name" value="CheW-like"/>
    <property type="match status" value="1"/>
</dbReference>
<keyword evidence="7" id="KW-0902">Two-component regulatory system</keyword>
<dbReference type="InterPro" id="IPR008207">
    <property type="entry name" value="Sig_transdc_His_kin_Hpt_dom"/>
</dbReference>
<dbReference type="InterPro" id="IPR036061">
    <property type="entry name" value="CheW-like_dom_sf"/>
</dbReference>
<evidence type="ECO:0000313" key="12">
    <source>
        <dbReference type="EMBL" id="GLI92461.1"/>
    </source>
</evidence>
<dbReference type="InterPro" id="IPR036641">
    <property type="entry name" value="HPT_dom_sf"/>
</dbReference>
<dbReference type="SUPFAM" id="SSF55874">
    <property type="entry name" value="ATPase domain of HSP90 chaperone/DNA topoisomerase II/histidine kinase"/>
    <property type="match status" value="1"/>
</dbReference>
<dbReference type="Gene3D" id="1.20.120.160">
    <property type="entry name" value="HPT domain"/>
    <property type="match status" value="1"/>
</dbReference>
<dbReference type="PROSITE" id="PS50894">
    <property type="entry name" value="HPT"/>
    <property type="match status" value="1"/>
</dbReference>
<organism evidence="12 13">
    <name type="scientific">Methylocystis echinoides</name>
    <dbReference type="NCBI Taxonomy" id="29468"/>
    <lineage>
        <taxon>Bacteria</taxon>
        <taxon>Pseudomonadati</taxon>
        <taxon>Pseudomonadota</taxon>
        <taxon>Alphaproteobacteria</taxon>
        <taxon>Hyphomicrobiales</taxon>
        <taxon>Methylocystaceae</taxon>
        <taxon>Methylocystis</taxon>
    </lineage>
</organism>
<dbReference type="Pfam" id="PF01627">
    <property type="entry name" value="Hpt"/>
    <property type="match status" value="1"/>
</dbReference>
<dbReference type="SUPFAM" id="SSF47226">
    <property type="entry name" value="Histidine-containing phosphotransfer domain, HPT domain"/>
    <property type="match status" value="1"/>
</dbReference>
<proteinExistence type="predicted"/>
<evidence type="ECO:0000256" key="6">
    <source>
        <dbReference type="ARBA" id="ARBA00022777"/>
    </source>
</evidence>
<dbReference type="EMBL" id="BSEC01000001">
    <property type="protein sequence ID" value="GLI92461.1"/>
    <property type="molecule type" value="Genomic_DNA"/>
</dbReference>
<feature type="region of interest" description="Disordered" evidence="10">
    <location>
        <begin position="130"/>
        <end position="153"/>
    </location>
</feature>
<feature type="domain" description="HPt" evidence="11">
    <location>
        <begin position="1"/>
        <end position="105"/>
    </location>
</feature>
<dbReference type="SMART" id="SM00260">
    <property type="entry name" value="CheW"/>
    <property type="match status" value="1"/>
</dbReference>
<dbReference type="RefSeq" id="WP_281801694.1">
    <property type="nucleotide sequence ID" value="NZ_BSEC01000001.1"/>
</dbReference>
<keyword evidence="6" id="KW-0418">Kinase</keyword>
<dbReference type="GO" id="GO:0006935">
    <property type="term" value="P:chemotaxis"/>
    <property type="evidence" value="ECO:0007669"/>
    <property type="project" value="InterPro"/>
</dbReference>